<dbReference type="PANTHER" id="PTHR22572">
    <property type="entry name" value="SUGAR-1-PHOSPHATE GUANYL TRANSFERASE"/>
    <property type="match status" value="1"/>
</dbReference>
<dbReference type="CDD" id="cd03356">
    <property type="entry name" value="LbH_G1P_AT_C_like"/>
    <property type="match status" value="1"/>
</dbReference>
<keyword evidence="3" id="KW-0963">Cytoplasm</keyword>
<keyword evidence="5" id="KW-0648">Protein biosynthesis</keyword>
<accession>A0A7V4E677</accession>
<proteinExistence type="inferred from homology"/>
<dbReference type="CDD" id="cd04181">
    <property type="entry name" value="NTP_transferase"/>
    <property type="match status" value="1"/>
</dbReference>
<dbReference type="EMBL" id="DTDJ01000046">
    <property type="protein sequence ID" value="HGL18104.1"/>
    <property type="molecule type" value="Genomic_DNA"/>
</dbReference>
<dbReference type="AlphaFoldDB" id="A0A7V4E677"/>
<dbReference type="Gene3D" id="3.30.310.50">
    <property type="entry name" value="Alpha-D-phosphohexomutase, C-terminal domain"/>
    <property type="match status" value="1"/>
</dbReference>
<dbReference type="InterPro" id="IPR050486">
    <property type="entry name" value="Mannose-1P_guanyltransferase"/>
</dbReference>
<evidence type="ECO:0000313" key="10">
    <source>
        <dbReference type="EMBL" id="HGL18104.1"/>
    </source>
</evidence>
<comment type="caution">
    <text evidence="10">The sequence shown here is derived from an EMBL/GenBank/DDBJ whole genome shotgun (WGS) entry which is preliminary data.</text>
</comment>
<dbReference type="InterPro" id="IPR056764">
    <property type="entry name" value="LbH_EIF2B3/5"/>
</dbReference>
<evidence type="ECO:0000256" key="4">
    <source>
        <dbReference type="ARBA" id="ARBA00022540"/>
    </source>
</evidence>
<feature type="domain" description="Alpha-D-phosphohexomutase alpha/beta/alpha" evidence="7">
    <location>
        <begin position="386"/>
        <end position="517"/>
    </location>
</feature>
<comment type="similarity">
    <text evidence="2">Belongs to the phosphohexose mutase family.</text>
</comment>
<dbReference type="Pfam" id="PF00483">
    <property type="entry name" value="NTP_transferase"/>
    <property type="match status" value="1"/>
</dbReference>
<keyword evidence="4" id="KW-0396">Initiation factor</keyword>
<dbReference type="Pfam" id="PF02879">
    <property type="entry name" value="PGM_PMM_II"/>
    <property type="match status" value="1"/>
</dbReference>
<dbReference type="InterPro" id="IPR005835">
    <property type="entry name" value="NTP_transferase_dom"/>
</dbReference>
<evidence type="ECO:0000256" key="1">
    <source>
        <dbReference type="ARBA" id="ARBA00004514"/>
    </source>
</evidence>
<comment type="subcellular location">
    <subcellularLocation>
        <location evidence="1">Cytoplasm</location>
        <location evidence="1">Cytosol</location>
    </subcellularLocation>
</comment>
<evidence type="ECO:0000259" key="7">
    <source>
        <dbReference type="Pfam" id="PF02878"/>
    </source>
</evidence>
<dbReference type="GO" id="GO:0016868">
    <property type="term" value="F:intramolecular phosphotransferase activity"/>
    <property type="evidence" value="ECO:0007669"/>
    <property type="project" value="InterPro"/>
</dbReference>
<gene>
    <name evidence="10" type="ORF">ENU66_07240</name>
</gene>
<evidence type="ECO:0000259" key="9">
    <source>
        <dbReference type="Pfam" id="PF25084"/>
    </source>
</evidence>
<dbReference type="InterPro" id="IPR029044">
    <property type="entry name" value="Nucleotide-diphossugar_trans"/>
</dbReference>
<evidence type="ECO:0000256" key="2">
    <source>
        <dbReference type="ARBA" id="ARBA00010231"/>
    </source>
</evidence>
<dbReference type="SUPFAM" id="SSF53738">
    <property type="entry name" value="Phosphoglucomutase, first 3 domains"/>
    <property type="match status" value="3"/>
</dbReference>
<evidence type="ECO:0000259" key="8">
    <source>
        <dbReference type="Pfam" id="PF02879"/>
    </source>
</evidence>
<dbReference type="InterPro" id="IPR011004">
    <property type="entry name" value="Trimer_LpxA-like_sf"/>
</dbReference>
<evidence type="ECO:0000256" key="3">
    <source>
        <dbReference type="ARBA" id="ARBA00022490"/>
    </source>
</evidence>
<dbReference type="SUPFAM" id="SSF51161">
    <property type="entry name" value="Trimeric LpxA-like enzymes"/>
    <property type="match status" value="1"/>
</dbReference>
<name>A0A7V4E677_UNCW3</name>
<organism evidence="10">
    <name type="scientific">candidate division WOR-3 bacterium</name>
    <dbReference type="NCBI Taxonomy" id="2052148"/>
    <lineage>
        <taxon>Bacteria</taxon>
        <taxon>Bacteria division WOR-3</taxon>
    </lineage>
</organism>
<reference evidence="10" key="1">
    <citation type="journal article" date="2020" name="mSystems">
        <title>Genome- and Community-Level Interaction Insights into Carbon Utilization and Element Cycling Functions of Hydrothermarchaeota in Hydrothermal Sediment.</title>
        <authorList>
            <person name="Zhou Z."/>
            <person name="Liu Y."/>
            <person name="Xu W."/>
            <person name="Pan J."/>
            <person name="Luo Z.H."/>
            <person name="Li M."/>
        </authorList>
    </citation>
    <scope>NUCLEOTIDE SEQUENCE [LARGE SCALE GENOMIC DNA]</scope>
    <source>
        <strain evidence="10">SpSt-69</strain>
    </source>
</reference>
<dbReference type="SUPFAM" id="SSF53448">
    <property type="entry name" value="Nucleotide-diphospho-sugar transferases"/>
    <property type="match status" value="1"/>
</dbReference>
<evidence type="ECO:0000256" key="5">
    <source>
        <dbReference type="ARBA" id="ARBA00022917"/>
    </source>
</evidence>
<feature type="domain" description="Nucleotidyl transferase" evidence="6">
    <location>
        <begin position="2"/>
        <end position="233"/>
    </location>
</feature>
<sequence length="835" mass="93852">MKCIVMAGGFGTRIRPLTMSIPKPMLPLVNKPILERIVSHLKKNGIEDLIMLLYFQPEVIKNYFGDGADFGVKITYVVPQEDYGTAGACKMAEDYLGDEERILIISGDLLTDYNLKAMMDFHEKKKAMVTIGLTRVSDPLQFGIVITDENSRIVKFLEKPTWGEVFSDTINTGIYLLNREVFEYIPKGTAFDYSKDLFPMLLRENKPLYGFIGKGYWRDIGDPDAYRNAHYDVFDGKVNIAIEGTKLDLVGRDVRVGEDVKIGEDVDFKGTVIIGKNTIIGDRCKIQRSSIGNNCVIEHGAEIVNSIIWDNVYIKKGVKINGAVLMNGVSVLEEAEINEGAVIADECIIGRKAVVRENVKIWPRKIVEDSAVVISNVVWGEKWKRSLFQGSKITGLTNVELTPEMCAKLGSAYGSLLPRNSWVILGRDASPSARNLRRAFIGGLGASGVNIKDAQMIPLPILRFKLSTFGEIGGVYFRQTPDDPPSTDIIFFDSNAFQISPDFAKSIERVFYREDFRRAHYSEAGQITIENRIFEFYKESYLKSLNLDVIKGTHLKVVFDFAHGEVADFFPYIANEFLVESISLNAHIDVERKPKNEEDLRRSLDRVSHLIKNLKYDLGVYFYPGGEKLALIDCEGRVWSGIDLLVFVTYLITAAGLKGTVVLPPFVPDEVIKVCEGNGVKIKFIQSSSRLSEIEAGKHDVVFAGTGEGHLIFPELHSVSDPMFAFGKILEIIASAKINILELSRSIPPFEIYHERVPCSLEKKGTVMREIAESIKGENVSFVDGIKIFKESGWILIRPEEYHPSISIYAQFKNKEEFEKVLKTYKKIIDKAKEE</sequence>
<dbReference type="Pfam" id="PF02878">
    <property type="entry name" value="PGM_PMM_I"/>
    <property type="match status" value="1"/>
</dbReference>
<dbReference type="Gene3D" id="2.160.10.10">
    <property type="entry name" value="Hexapeptide repeat proteins"/>
    <property type="match status" value="1"/>
</dbReference>
<feature type="domain" description="EIF2B subunit epsilon/gamma LbH" evidence="9">
    <location>
        <begin position="257"/>
        <end position="354"/>
    </location>
</feature>
<dbReference type="Gene3D" id="3.90.550.10">
    <property type="entry name" value="Spore Coat Polysaccharide Biosynthesis Protein SpsA, Chain A"/>
    <property type="match status" value="1"/>
</dbReference>
<evidence type="ECO:0000259" key="6">
    <source>
        <dbReference type="Pfam" id="PF00483"/>
    </source>
</evidence>
<dbReference type="Gene3D" id="3.40.120.10">
    <property type="entry name" value="Alpha-D-Glucose-1,6-Bisphosphate, subunit A, domain 3"/>
    <property type="match status" value="3"/>
</dbReference>
<dbReference type="InterPro" id="IPR016055">
    <property type="entry name" value="A-D-PHexomutase_a/b/a-I/II/III"/>
</dbReference>
<feature type="domain" description="Alpha-D-phosphohexomutase alpha/beta/alpha" evidence="8">
    <location>
        <begin position="537"/>
        <end position="636"/>
    </location>
</feature>
<protein>
    <submittedName>
        <fullName evidence="10">Phosphoglucomutase</fullName>
    </submittedName>
</protein>
<dbReference type="Pfam" id="PF25084">
    <property type="entry name" value="LbH_EIF2B"/>
    <property type="match status" value="1"/>
</dbReference>
<dbReference type="SUPFAM" id="SSF55957">
    <property type="entry name" value="Phosphoglucomutase, C-terminal domain"/>
    <property type="match status" value="1"/>
</dbReference>
<dbReference type="InterPro" id="IPR005844">
    <property type="entry name" value="A-D-PHexomutase_a/b/a-I"/>
</dbReference>
<dbReference type="InterPro" id="IPR005845">
    <property type="entry name" value="A-D-PHexomutase_a/b/a-II"/>
</dbReference>
<dbReference type="GO" id="GO:0005975">
    <property type="term" value="P:carbohydrate metabolic process"/>
    <property type="evidence" value="ECO:0007669"/>
    <property type="project" value="InterPro"/>
</dbReference>
<dbReference type="InterPro" id="IPR036900">
    <property type="entry name" value="A-D-PHexomutase_C_sf"/>
</dbReference>